<evidence type="ECO:0000256" key="5">
    <source>
        <dbReference type="ARBA" id="ARBA00023125"/>
    </source>
</evidence>
<gene>
    <name evidence="9" type="primary">LOC107766265</name>
</gene>
<feature type="region of interest" description="Disordered" evidence="8">
    <location>
        <begin position="1"/>
        <end position="33"/>
    </location>
</feature>
<keyword evidence="5" id="KW-0238">DNA-binding</keyword>
<dbReference type="GO" id="GO:0003677">
    <property type="term" value="F:DNA binding"/>
    <property type="evidence" value="ECO:0000318"/>
    <property type="project" value="GO_Central"/>
</dbReference>
<protein>
    <submittedName>
        <fullName evidence="9">Protein SHI RELATED SEQUENCE 1-like</fullName>
    </submittedName>
</protein>
<dbReference type="GO" id="GO:0003700">
    <property type="term" value="F:DNA-binding transcription factor activity"/>
    <property type="evidence" value="ECO:0007669"/>
    <property type="project" value="InterPro"/>
</dbReference>
<dbReference type="PaxDb" id="4097-A0A1S3XKR0"/>
<dbReference type="PANTHER" id="PTHR31604">
    <property type="entry name" value="PROTEIN LATERAL ROOT PRIMORDIUM 1"/>
    <property type="match status" value="1"/>
</dbReference>
<evidence type="ECO:0000256" key="6">
    <source>
        <dbReference type="ARBA" id="ARBA00023159"/>
    </source>
</evidence>
<keyword evidence="6" id="KW-0010">Activator</keyword>
<dbReference type="AlphaFoldDB" id="A0A1S3XKR0"/>
<comment type="similarity">
    <text evidence="2">Belongs to the SHI protein family.</text>
</comment>
<keyword evidence="4" id="KW-0862">Zinc</keyword>
<dbReference type="STRING" id="4097.A0A1S3XKR0"/>
<dbReference type="RefSeq" id="XP_016440503.1">
    <property type="nucleotide sequence ID" value="XM_016585017.1"/>
</dbReference>
<evidence type="ECO:0000313" key="9">
    <source>
        <dbReference type="RefSeq" id="XP_016440503.1"/>
    </source>
</evidence>
<name>A0A1S3XKR0_TOBAC</name>
<feature type="compositionally biased region" description="Low complexity" evidence="8">
    <location>
        <begin position="12"/>
        <end position="22"/>
    </location>
</feature>
<dbReference type="InterPro" id="IPR006510">
    <property type="entry name" value="Znf_LRP1"/>
</dbReference>
<reference evidence="9" key="1">
    <citation type="submission" date="2025-08" db="UniProtKB">
        <authorList>
            <consortium name="RefSeq"/>
        </authorList>
    </citation>
    <scope>IDENTIFICATION</scope>
</reference>
<dbReference type="GO" id="GO:0045893">
    <property type="term" value="P:positive regulation of DNA-templated transcription"/>
    <property type="evidence" value="ECO:0000318"/>
    <property type="project" value="GO_Central"/>
</dbReference>
<dbReference type="NCBIfam" id="TIGR01624">
    <property type="entry name" value="LRP1_Cterm"/>
    <property type="match status" value="1"/>
</dbReference>
<keyword evidence="7" id="KW-0539">Nucleus</keyword>
<keyword evidence="3" id="KW-0479">Metal-binding</keyword>
<dbReference type="KEGG" id="nta:107766265"/>
<accession>A0A1S3XKR0</accession>
<feature type="compositionally biased region" description="Low complexity" evidence="8">
    <location>
        <begin position="387"/>
        <end position="420"/>
    </location>
</feature>
<evidence type="ECO:0000256" key="8">
    <source>
        <dbReference type="SAM" id="MobiDB-lite"/>
    </source>
</evidence>
<dbReference type="Pfam" id="PF05142">
    <property type="entry name" value="DUF702"/>
    <property type="match status" value="1"/>
</dbReference>
<evidence type="ECO:0000256" key="7">
    <source>
        <dbReference type="ARBA" id="ARBA00023242"/>
    </source>
</evidence>
<organism evidence="9">
    <name type="scientific">Nicotiana tabacum</name>
    <name type="common">Common tobacco</name>
    <dbReference type="NCBI Taxonomy" id="4097"/>
    <lineage>
        <taxon>Eukaryota</taxon>
        <taxon>Viridiplantae</taxon>
        <taxon>Streptophyta</taxon>
        <taxon>Embryophyta</taxon>
        <taxon>Tracheophyta</taxon>
        <taxon>Spermatophyta</taxon>
        <taxon>Magnoliopsida</taxon>
        <taxon>eudicotyledons</taxon>
        <taxon>Gunneridae</taxon>
        <taxon>Pentapetalae</taxon>
        <taxon>asterids</taxon>
        <taxon>lamiids</taxon>
        <taxon>Solanales</taxon>
        <taxon>Solanaceae</taxon>
        <taxon>Nicotianoideae</taxon>
        <taxon>Nicotianeae</taxon>
        <taxon>Nicotiana</taxon>
    </lineage>
</organism>
<sequence>MANFFSLDGRGSSSQDQQQEISSSHHRINNRPVPTEISSESWFLYRNDHNQEMPTYKGFELWQNTTPQHQPEQQQQFRHPVYPLQDLYSTAVGLGVGPSQSGFDIFGGDQEASRSGFVMMRSGGAGISCQDCGNQAKKDCQHMRCRTCCKSRGFQCQTHVKSTWVPAAKRRERQQQLSALQQQQKERHDQLHLDHNNNKPERQREDPSASSLVCTRLPSNTSGLEVGKFPAKVSSAAVFQCIQMSSIEDAEDQLAYQAAVNIGGHVFKGILCDQGPESEYNNNMAAAGDTSSGGGSGSAGVQHHHNSAATAIIASGGAAAAAEASNFLDPSLFPAPLSTFMSAGTIFNLMFLLPRTIMSSSNPNPRRFPIIDNLSLAPIRSRRRGMLRSLGSSSSRVPSVPSSSSTPPSRTRGSLSQRSSSRGKEPTEPLREPLVDEIVPAELSFYNDRESLKNQLSSLVEACVVVSLTGFCNCYFSSFLIFESATELMFLDVC</sequence>
<dbReference type="GO" id="GO:0046872">
    <property type="term" value="F:metal ion binding"/>
    <property type="evidence" value="ECO:0007669"/>
    <property type="project" value="UniProtKB-KW"/>
</dbReference>
<dbReference type="OrthoDB" id="692274at2759"/>
<dbReference type="InterPro" id="IPR006511">
    <property type="entry name" value="SHI_C"/>
</dbReference>
<evidence type="ECO:0000256" key="4">
    <source>
        <dbReference type="ARBA" id="ARBA00022833"/>
    </source>
</evidence>
<proteinExistence type="inferred from homology"/>
<comment type="subcellular location">
    <subcellularLocation>
        <location evidence="1">Nucleus</location>
    </subcellularLocation>
</comment>
<dbReference type="NCBIfam" id="TIGR01623">
    <property type="entry name" value="put_zinc_LRP1"/>
    <property type="match status" value="1"/>
</dbReference>
<dbReference type="InterPro" id="IPR007818">
    <property type="entry name" value="SHI"/>
</dbReference>
<dbReference type="GO" id="GO:0005634">
    <property type="term" value="C:nucleus"/>
    <property type="evidence" value="ECO:0000318"/>
    <property type="project" value="GO_Central"/>
</dbReference>
<feature type="compositionally biased region" description="Basic and acidic residues" evidence="8">
    <location>
        <begin position="422"/>
        <end position="433"/>
    </location>
</feature>
<evidence type="ECO:0000256" key="2">
    <source>
        <dbReference type="ARBA" id="ARBA00006911"/>
    </source>
</evidence>
<evidence type="ECO:0000256" key="3">
    <source>
        <dbReference type="ARBA" id="ARBA00022723"/>
    </source>
</evidence>
<feature type="region of interest" description="Disordered" evidence="8">
    <location>
        <begin position="167"/>
        <end position="212"/>
    </location>
</feature>
<evidence type="ECO:0000256" key="1">
    <source>
        <dbReference type="ARBA" id="ARBA00004123"/>
    </source>
</evidence>
<feature type="region of interest" description="Disordered" evidence="8">
    <location>
        <begin position="387"/>
        <end position="433"/>
    </location>
</feature>
<feature type="compositionally biased region" description="Basic and acidic residues" evidence="8">
    <location>
        <begin position="184"/>
        <end position="207"/>
    </location>
</feature>
<dbReference type="OMA" id="VFQCIQM"/>
<dbReference type="PANTHER" id="PTHR31604:SF18">
    <property type="entry name" value="PROTEIN EXPRESSION OF TERPENOIDS 1"/>
    <property type="match status" value="1"/>
</dbReference>